<keyword evidence="3" id="KW-1185">Reference proteome</keyword>
<dbReference type="Proteomes" id="UP000238312">
    <property type="component" value="Unassembled WGS sequence"/>
</dbReference>
<dbReference type="RefSeq" id="WP_181307771.1">
    <property type="nucleotide sequence ID" value="NZ_PVNG01000011.1"/>
</dbReference>
<dbReference type="AlphaFoldDB" id="A0A2T0MW71"/>
<name>A0A2T0MW71_9ACTN</name>
<keyword evidence="1" id="KW-0732">Signal</keyword>
<protein>
    <recommendedName>
        <fullName evidence="4">Peptidase inhibitor family I36</fullName>
    </recommendedName>
</protein>
<feature type="chain" id="PRO_5015450283" description="Peptidase inhibitor family I36" evidence="1">
    <location>
        <begin position="29"/>
        <end position="53"/>
    </location>
</feature>
<sequence>MSHRARLLAGLVAATFLALGAGVTPATAESVYGPYAGYEVCWVSGDQGQQAGL</sequence>
<reference evidence="2 3" key="1">
    <citation type="submission" date="2018-03" db="EMBL/GenBank/DDBJ databases">
        <title>Genomic Encyclopedia of Type Strains, Phase III (KMG-III): the genomes of soil and plant-associated and newly described type strains.</title>
        <authorList>
            <person name="Whitman W."/>
        </authorList>
    </citation>
    <scope>NUCLEOTIDE SEQUENCE [LARGE SCALE GENOMIC DNA]</scope>
    <source>
        <strain evidence="2 3">CGMCC 4.7104</strain>
    </source>
</reference>
<dbReference type="EMBL" id="PVNG01000011">
    <property type="protein sequence ID" value="PRX63181.1"/>
    <property type="molecule type" value="Genomic_DNA"/>
</dbReference>
<accession>A0A2T0MW71</accession>
<organism evidence="2 3">
    <name type="scientific">Nonomuraea fuscirosea</name>
    <dbReference type="NCBI Taxonomy" id="1291556"/>
    <lineage>
        <taxon>Bacteria</taxon>
        <taxon>Bacillati</taxon>
        <taxon>Actinomycetota</taxon>
        <taxon>Actinomycetes</taxon>
        <taxon>Streptosporangiales</taxon>
        <taxon>Streptosporangiaceae</taxon>
        <taxon>Nonomuraea</taxon>
    </lineage>
</organism>
<comment type="caution">
    <text evidence="2">The sequence shown here is derived from an EMBL/GenBank/DDBJ whole genome shotgun (WGS) entry which is preliminary data.</text>
</comment>
<evidence type="ECO:0000313" key="3">
    <source>
        <dbReference type="Proteomes" id="UP000238312"/>
    </source>
</evidence>
<evidence type="ECO:0000313" key="2">
    <source>
        <dbReference type="EMBL" id="PRX63181.1"/>
    </source>
</evidence>
<gene>
    <name evidence="2" type="ORF">B0I32_111175</name>
</gene>
<evidence type="ECO:0008006" key="4">
    <source>
        <dbReference type="Google" id="ProtNLM"/>
    </source>
</evidence>
<evidence type="ECO:0000256" key="1">
    <source>
        <dbReference type="SAM" id="SignalP"/>
    </source>
</evidence>
<proteinExistence type="predicted"/>
<feature type="signal peptide" evidence="1">
    <location>
        <begin position="1"/>
        <end position="28"/>
    </location>
</feature>